<dbReference type="AlphaFoldDB" id="A0A291REQ7"/>
<name>A0A291REQ7_9NOCA</name>
<feature type="region of interest" description="Disordered" evidence="1">
    <location>
        <begin position="283"/>
        <end position="308"/>
    </location>
</feature>
<gene>
    <name evidence="3" type="ORF">CRH09_05775</name>
</gene>
<keyword evidence="2" id="KW-1133">Transmembrane helix</keyword>
<feature type="compositionally biased region" description="Low complexity" evidence="1">
    <location>
        <begin position="395"/>
        <end position="416"/>
    </location>
</feature>
<feature type="transmembrane region" description="Helical" evidence="2">
    <location>
        <begin position="371"/>
        <end position="393"/>
    </location>
</feature>
<dbReference type="Proteomes" id="UP000221961">
    <property type="component" value="Chromosome"/>
</dbReference>
<feature type="compositionally biased region" description="Low complexity" evidence="1">
    <location>
        <begin position="297"/>
        <end position="308"/>
    </location>
</feature>
<organism evidence="3 4">
    <name type="scientific">Nocardia terpenica</name>
    <dbReference type="NCBI Taxonomy" id="455432"/>
    <lineage>
        <taxon>Bacteria</taxon>
        <taxon>Bacillati</taxon>
        <taxon>Actinomycetota</taxon>
        <taxon>Actinomycetes</taxon>
        <taxon>Mycobacteriales</taxon>
        <taxon>Nocardiaceae</taxon>
        <taxon>Nocardia</taxon>
    </lineage>
</organism>
<feature type="region of interest" description="Disordered" evidence="1">
    <location>
        <begin position="395"/>
        <end position="449"/>
    </location>
</feature>
<dbReference type="InterPro" id="IPR023840">
    <property type="entry name" value="T7SS_Rv3446c"/>
</dbReference>
<dbReference type="KEGG" id="ntp:CRH09_05775"/>
<dbReference type="EMBL" id="CP023778">
    <property type="protein sequence ID" value="ATL65798.1"/>
    <property type="molecule type" value="Genomic_DNA"/>
</dbReference>
<keyword evidence="2" id="KW-0472">Membrane</keyword>
<evidence type="ECO:0000256" key="1">
    <source>
        <dbReference type="SAM" id="MobiDB-lite"/>
    </source>
</evidence>
<accession>A0A291REQ7</accession>
<evidence type="ECO:0000313" key="4">
    <source>
        <dbReference type="Proteomes" id="UP000221961"/>
    </source>
</evidence>
<dbReference type="NCBIfam" id="TIGR03931">
    <property type="entry name" value="T7SS_Rv3446c"/>
    <property type="match status" value="1"/>
</dbReference>
<evidence type="ECO:0000313" key="3">
    <source>
        <dbReference type="EMBL" id="ATL65798.1"/>
    </source>
</evidence>
<proteinExistence type="predicted"/>
<feature type="compositionally biased region" description="Low complexity" evidence="1">
    <location>
        <begin position="424"/>
        <end position="441"/>
    </location>
</feature>
<sequence>MTDHGSTAVELVLTDTRLWARGESAHWDAPPSLTPTDDGTSFVVGEPLRPPAVSAVRLASADRIAFGPAAPTITEALAVLFGAALTNLRLPARCERLTVITPTDWGRRRLAAVESAARRLAPEVAVEPMAVRAVARTATAGQQQRIAVLELTPLTTTVSLIGHSGHQTWLENCEHEPTIGSADIQQDHGWPAIAAIVARLLGSRMPTYLLAVGISDPTQLDDLRTALAERCGSPIDVRPLPTPNLLDIQPFPAAPSRESPPPFQAAESASLFQHAAESISPLRRAADSASPFRRTAESASSFRRAAESASPFRRTAESTWSFRRAFGRNPLRSRPKARRDHELSALPGDEWPRGGLRESARAARPFYRRRALLLFAAAGATVVLVGAGAALLLRPDHAGTSGTGTTSTEAVGSTAEGRTPPPVSSAAAAGRAGGPDAPQPGTTRTTSHTFGRIRAQIPLDWRVATDTAARVDIMPNDGARQRITLVQQPLTAGSGVADVARDLDAQIGNRPVGSASPLRRDVVFGDRPGLSYEEYPGDETTVRWQILVDSGIEVGIGCQYPSGTWQSIAATCEQVVHDIRINP</sequence>
<dbReference type="GeneID" id="88356943"/>
<dbReference type="RefSeq" id="WP_098693041.1">
    <property type="nucleotide sequence ID" value="NZ_CP023778.1"/>
</dbReference>
<evidence type="ECO:0000256" key="2">
    <source>
        <dbReference type="SAM" id="Phobius"/>
    </source>
</evidence>
<reference evidence="3 4" key="1">
    <citation type="submission" date="2017-10" db="EMBL/GenBank/DDBJ databases">
        <title>Comparative genomics between pathogenic Norcardia.</title>
        <authorList>
            <person name="Zeng L."/>
        </authorList>
    </citation>
    <scope>NUCLEOTIDE SEQUENCE [LARGE SCALE GENOMIC DNA]</scope>
    <source>
        <strain evidence="3 4">NC_YFY_NT001</strain>
    </source>
</reference>
<protein>
    <submittedName>
        <fullName evidence="3">Type VII secretion-associated protein</fullName>
    </submittedName>
</protein>
<keyword evidence="2" id="KW-0812">Transmembrane</keyword>
<feature type="region of interest" description="Disordered" evidence="1">
    <location>
        <begin position="331"/>
        <end position="355"/>
    </location>
</feature>